<protein>
    <submittedName>
        <fullName evidence="1">Uncharacterized protein</fullName>
    </submittedName>
</protein>
<comment type="caution">
    <text evidence="1">The sequence shown here is derived from an EMBL/GenBank/DDBJ whole genome shotgun (WGS) entry which is preliminary data.</text>
</comment>
<name>A0A8H6HKU7_9AGAR</name>
<evidence type="ECO:0000313" key="2">
    <source>
        <dbReference type="Proteomes" id="UP000521943"/>
    </source>
</evidence>
<proteinExistence type="predicted"/>
<reference evidence="1 2" key="1">
    <citation type="submission" date="2020-07" db="EMBL/GenBank/DDBJ databases">
        <title>Comparative genomics of pyrophilous fungi reveals a link between fire events and developmental genes.</title>
        <authorList>
            <consortium name="DOE Joint Genome Institute"/>
            <person name="Steindorff A.S."/>
            <person name="Carver A."/>
            <person name="Calhoun S."/>
            <person name="Stillman K."/>
            <person name="Liu H."/>
            <person name="Lipzen A."/>
            <person name="Pangilinan J."/>
            <person name="Labutti K."/>
            <person name="Bruns T.D."/>
            <person name="Grigoriev I.V."/>
        </authorList>
    </citation>
    <scope>NUCLEOTIDE SEQUENCE [LARGE SCALE GENOMIC DNA]</scope>
    <source>
        <strain evidence="1 2">CBS 144469</strain>
    </source>
</reference>
<evidence type="ECO:0000313" key="1">
    <source>
        <dbReference type="EMBL" id="KAF6748286.1"/>
    </source>
</evidence>
<organism evidence="1 2">
    <name type="scientific">Ephemerocybe angulata</name>
    <dbReference type="NCBI Taxonomy" id="980116"/>
    <lineage>
        <taxon>Eukaryota</taxon>
        <taxon>Fungi</taxon>
        <taxon>Dikarya</taxon>
        <taxon>Basidiomycota</taxon>
        <taxon>Agaricomycotina</taxon>
        <taxon>Agaricomycetes</taxon>
        <taxon>Agaricomycetidae</taxon>
        <taxon>Agaricales</taxon>
        <taxon>Agaricineae</taxon>
        <taxon>Psathyrellaceae</taxon>
        <taxon>Ephemerocybe</taxon>
    </lineage>
</organism>
<accession>A0A8H6HKU7</accession>
<sequence>MCSQAFGVALLVVKTRNFAASVQEKAPPEATWDVIDNCVEHAVRLRQRRCKAKTVGFDPILRGSHTEVNAGLSARLRFLVRLKRGFTAFRDPSERPRLKSYAYGFQTGAALVLASLEIQLIAK</sequence>
<keyword evidence="2" id="KW-1185">Reference proteome</keyword>
<gene>
    <name evidence="1" type="ORF">DFP72DRAFT_1049764</name>
</gene>
<dbReference type="EMBL" id="JACGCI010000073">
    <property type="protein sequence ID" value="KAF6748286.1"/>
    <property type="molecule type" value="Genomic_DNA"/>
</dbReference>
<dbReference type="AlphaFoldDB" id="A0A8H6HKU7"/>
<dbReference type="Proteomes" id="UP000521943">
    <property type="component" value="Unassembled WGS sequence"/>
</dbReference>